<dbReference type="PRINTS" id="PR00080">
    <property type="entry name" value="SDRFAMILY"/>
</dbReference>
<dbReference type="FunFam" id="3.40.50.720:FF:000047">
    <property type="entry name" value="NADP-dependent L-serine/L-allo-threonine dehydrogenase"/>
    <property type="match status" value="1"/>
</dbReference>
<organism evidence="4">
    <name type="scientific">uncultured Paludibacter sp</name>
    <dbReference type="NCBI Taxonomy" id="497635"/>
    <lineage>
        <taxon>Bacteria</taxon>
        <taxon>Pseudomonadati</taxon>
        <taxon>Bacteroidota</taxon>
        <taxon>Bacteroidia</taxon>
        <taxon>Bacteroidales</taxon>
        <taxon>Paludibacteraceae</taxon>
        <taxon>Paludibacter</taxon>
        <taxon>environmental samples</taxon>
    </lineage>
</organism>
<evidence type="ECO:0000256" key="3">
    <source>
        <dbReference type="RuleBase" id="RU000363"/>
    </source>
</evidence>
<dbReference type="AlphaFoldDB" id="A0A653AFM2"/>
<dbReference type="PROSITE" id="PS00061">
    <property type="entry name" value="ADH_SHORT"/>
    <property type="match status" value="1"/>
</dbReference>
<dbReference type="InterPro" id="IPR036291">
    <property type="entry name" value="NAD(P)-bd_dom_sf"/>
</dbReference>
<dbReference type="PRINTS" id="PR00081">
    <property type="entry name" value="GDHRDH"/>
</dbReference>
<dbReference type="Pfam" id="PF00106">
    <property type="entry name" value="adh_short"/>
    <property type="match status" value="1"/>
</dbReference>
<dbReference type="GO" id="GO:0016616">
    <property type="term" value="F:oxidoreductase activity, acting on the CH-OH group of donors, NAD or NADP as acceptor"/>
    <property type="evidence" value="ECO:0007669"/>
    <property type="project" value="UniProtKB-ARBA"/>
</dbReference>
<dbReference type="EMBL" id="UPXZ01000036">
    <property type="protein sequence ID" value="VBB46852.1"/>
    <property type="molecule type" value="Genomic_DNA"/>
</dbReference>
<dbReference type="InterPro" id="IPR002347">
    <property type="entry name" value="SDR_fam"/>
</dbReference>
<dbReference type="SUPFAM" id="SSF51735">
    <property type="entry name" value="NAD(P)-binding Rossmann-fold domains"/>
    <property type="match status" value="1"/>
</dbReference>
<protein>
    <submittedName>
        <fullName evidence="4">Putative NADP-dependent dehydrogenase HI_1430</fullName>
        <ecNumber evidence="4">1.1.1.-</ecNumber>
    </submittedName>
</protein>
<keyword evidence="2 4" id="KW-0560">Oxidoreductase</keyword>
<name>A0A653AFM2_9BACT</name>
<evidence type="ECO:0000256" key="1">
    <source>
        <dbReference type="ARBA" id="ARBA00006484"/>
    </source>
</evidence>
<dbReference type="Gene3D" id="3.40.50.720">
    <property type="entry name" value="NAD(P)-binding Rossmann-like Domain"/>
    <property type="match status" value="1"/>
</dbReference>
<accession>A0A653AFM2</accession>
<dbReference type="PANTHER" id="PTHR42901">
    <property type="entry name" value="ALCOHOL DEHYDROGENASE"/>
    <property type="match status" value="1"/>
</dbReference>
<dbReference type="EC" id="1.1.1.-" evidence="4"/>
<evidence type="ECO:0000313" key="4">
    <source>
        <dbReference type="EMBL" id="VBB46852.1"/>
    </source>
</evidence>
<gene>
    <name evidence="4" type="ORF">TRIP_D410115</name>
</gene>
<sequence>MKTAFITGATSGFGRAIAIKLAKLGYRIIVTGRRKNLLDTLATEIQEKYTNEIIALNFDVRNNQQCIEAVNSLPEEYKKIDILINNAGLAAGAVPFEESLLEDFDRMIDTNVKGLLYITKLIVPLMIEQKSGLIINISSIAGIEVYPNGHVYCASKHAVNAITKGLRIDLVKHGIRVSSISPGMAETEFSIVRYHGDEEKAKGVYTGLTPLNADDIADAVEFIVTRPAHVEICDIQINPSQQANTYIAHRMQ</sequence>
<dbReference type="InterPro" id="IPR020904">
    <property type="entry name" value="Sc_DH/Rdtase_CS"/>
</dbReference>
<reference evidence="4" key="1">
    <citation type="submission" date="2018-07" db="EMBL/GenBank/DDBJ databases">
        <authorList>
            <consortium name="Genoscope - CEA"/>
            <person name="William W."/>
        </authorList>
    </citation>
    <scope>NUCLEOTIDE SEQUENCE</scope>
    <source>
        <strain evidence="4">IK1</strain>
    </source>
</reference>
<comment type="similarity">
    <text evidence="1 3">Belongs to the short-chain dehydrogenases/reductases (SDR) family.</text>
</comment>
<evidence type="ECO:0000256" key="2">
    <source>
        <dbReference type="ARBA" id="ARBA00023002"/>
    </source>
</evidence>
<proteinExistence type="inferred from homology"/>
<dbReference type="PANTHER" id="PTHR42901:SF1">
    <property type="entry name" value="ALCOHOL DEHYDROGENASE"/>
    <property type="match status" value="1"/>
</dbReference>